<evidence type="ECO:0000256" key="1">
    <source>
        <dbReference type="SAM" id="SignalP"/>
    </source>
</evidence>
<sequence length="440" mass="47942">MRKPASAGITAGFISMLLMGCSTLSTPSAVTLVDGVYWSHRYQAYLDVQDQIATRYQWTPASCNKAAAGLLPKVMTPATAAGQHDWVYADYQSIRLQRRSDGLPVVFIRSPFLPGNCQVSAVETAQTNLDALTFSLAQFGHPVPYSQLLRWRYEAGRLDTELHDSPLAESLALFQLLTAVLDQGGDEHAFLLSRELQNYHSVSTFAVGEAQRARARFDLLQQLSSSRLASSCERKIWWGLLQDNRYYLGVLSLQELSDQPNYDAADQRCLAQALDAIAADMRKAGQLLGQPPELLIDLRYNEGGSMLLASQLADSIAYKEQPLAIIGEHAIKASPRAADLSGLYQDGTVLVTEVTASAAEHLAQALRLRGLTLSGQTTRGAFSPITVRTLPNGWIIGLSMYSADQVRDGANNPLPEKKGLTPEVPLPLDVLFPAATIGEP</sequence>
<dbReference type="eggNOG" id="COG0793">
    <property type="taxonomic scope" value="Bacteria"/>
</dbReference>
<evidence type="ECO:0000313" key="3">
    <source>
        <dbReference type="EMBL" id="KFZ31272.1"/>
    </source>
</evidence>
<dbReference type="AlphaFoldDB" id="A0A094IVW7"/>
<feature type="domain" description="Tail specific protease" evidence="2">
    <location>
        <begin position="279"/>
        <end position="424"/>
    </location>
</feature>
<dbReference type="Gene3D" id="3.90.226.10">
    <property type="entry name" value="2-enoyl-CoA Hydratase, Chain A, domain 1"/>
    <property type="match status" value="1"/>
</dbReference>
<dbReference type="GO" id="GO:0008236">
    <property type="term" value="F:serine-type peptidase activity"/>
    <property type="evidence" value="ECO:0007669"/>
    <property type="project" value="InterPro"/>
</dbReference>
<dbReference type="InterPro" id="IPR005151">
    <property type="entry name" value="Tail-specific_protease"/>
</dbReference>
<keyword evidence="4" id="KW-1185">Reference proteome</keyword>
<dbReference type="GO" id="GO:0006508">
    <property type="term" value="P:proteolysis"/>
    <property type="evidence" value="ECO:0007669"/>
    <property type="project" value="InterPro"/>
</dbReference>
<dbReference type="SUPFAM" id="SSF52096">
    <property type="entry name" value="ClpP/crotonase"/>
    <property type="match status" value="1"/>
</dbReference>
<dbReference type="InterPro" id="IPR029045">
    <property type="entry name" value="ClpP/crotonase-like_dom_sf"/>
</dbReference>
<name>A0A094IVW7_9GAMM</name>
<dbReference type="RefSeq" id="WP_126760544.1">
    <property type="nucleotide sequence ID" value="NZ_JPER01000001.1"/>
</dbReference>
<feature type="chain" id="PRO_5001904698" description="Tail specific protease domain-containing protein" evidence="1">
    <location>
        <begin position="21"/>
        <end position="440"/>
    </location>
</feature>
<reference evidence="3 4" key="1">
    <citation type="submission" date="2014-06" db="EMBL/GenBank/DDBJ databases">
        <title>The draft genome sequence of Idiomarina salinarum ISL-52.</title>
        <authorList>
            <person name="Du J."/>
            <person name="Shao Z."/>
        </authorList>
    </citation>
    <scope>NUCLEOTIDE SEQUENCE [LARGE SCALE GENOMIC DNA]</scope>
    <source>
        <strain evidence="3 4">ISL-52</strain>
    </source>
</reference>
<dbReference type="OrthoDB" id="9758793at2"/>
<proteinExistence type="predicted"/>
<dbReference type="STRING" id="435908.IDSA_00620"/>
<accession>A0A094IVW7</accession>
<feature type="signal peptide" evidence="1">
    <location>
        <begin position="1"/>
        <end position="20"/>
    </location>
</feature>
<gene>
    <name evidence="3" type="ORF">IDSA_00620</name>
</gene>
<comment type="caution">
    <text evidence="3">The sequence shown here is derived from an EMBL/GenBank/DDBJ whole genome shotgun (WGS) entry which is preliminary data.</text>
</comment>
<dbReference type="Pfam" id="PF03572">
    <property type="entry name" value="Peptidase_S41"/>
    <property type="match status" value="1"/>
</dbReference>
<dbReference type="Proteomes" id="UP000054363">
    <property type="component" value="Unassembled WGS sequence"/>
</dbReference>
<evidence type="ECO:0000259" key="2">
    <source>
        <dbReference type="Pfam" id="PF03572"/>
    </source>
</evidence>
<dbReference type="EMBL" id="JPER01000001">
    <property type="protein sequence ID" value="KFZ31272.1"/>
    <property type="molecule type" value="Genomic_DNA"/>
</dbReference>
<dbReference type="PROSITE" id="PS51257">
    <property type="entry name" value="PROKAR_LIPOPROTEIN"/>
    <property type="match status" value="1"/>
</dbReference>
<evidence type="ECO:0000313" key="4">
    <source>
        <dbReference type="Proteomes" id="UP000054363"/>
    </source>
</evidence>
<keyword evidence="1" id="KW-0732">Signal</keyword>
<protein>
    <recommendedName>
        <fullName evidence="2">Tail specific protease domain-containing protein</fullName>
    </recommendedName>
</protein>
<organism evidence="3 4">
    <name type="scientific">Pseudidiomarina salinarum</name>
    <dbReference type="NCBI Taxonomy" id="435908"/>
    <lineage>
        <taxon>Bacteria</taxon>
        <taxon>Pseudomonadati</taxon>
        <taxon>Pseudomonadota</taxon>
        <taxon>Gammaproteobacteria</taxon>
        <taxon>Alteromonadales</taxon>
        <taxon>Idiomarinaceae</taxon>
        <taxon>Pseudidiomarina</taxon>
    </lineage>
</organism>